<feature type="region of interest" description="Disordered" evidence="1">
    <location>
        <begin position="262"/>
        <end position="282"/>
    </location>
</feature>
<protein>
    <submittedName>
        <fullName evidence="3">Uncharacterized protein</fullName>
    </submittedName>
</protein>
<sequence length="282" mass="30476">MASALAALLDASITLSFVLFVLKASALVATRKQHADVPDDARKRKNLTAQVMDHVRGALVVLGVSTDEGNGVNAEPSLVARVGRYETRVHHFPGSVKAYASPAQLARWRAEPVNVQTSQHISATQDRREFKDEQHATTANAHVAEEQPREDDVTDEPSHAPAPAPAPVAQKPKQPETQRPPRVPPESQEKMPRLHFPGPVPQGALQAAEAARRATRRRRQRQCDEGAIRGPLGEFLIADDDEGDRTDESDTKVIAKSAAIASADTSNTSVSSLAPSLRSLIQ</sequence>
<feature type="region of interest" description="Disordered" evidence="1">
    <location>
        <begin position="116"/>
        <end position="229"/>
    </location>
</feature>
<evidence type="ECO:0000256" key="1">
    <source>
        <dbReference type="SAM" id="MobiDB-lite"/>
    </source>
</evidence>
<feature type="chain" id="PRO_5032771794" evidence="2">
    <location>
        <begin position="27"/>
        <end position="282"/>
    </location>
</feature>
<dbReference type="AlphaFoldDB" id="A0A830I0Q3"/>
<feature type="compositionally biased region" description="Polar residues" evidence="1">
    <location>
        <begin position="264"/>
        <end position="282"/>
    </location>
</feature>
<gene>
    <name evidence="3" type="ORF">PPROV_000945800</name>
</gene>
<dbReference type="EMBL" id="BNJQ01000031">
    <property type="protein sequence ID" value="GHP10727.1"/>
    <property type="molecule type" value="Genomic_DNA"/>
</dbReference>
<dbReference type="Proteomes" id="UP000660262">
    <property type="component" value="Unassembled WGS sequence"/>
</dbReference>
<keyword evidence="2" id="KW-0732">Signal</keyword>
<proteinExistence type="predicted"/>
<reference evidence="3" key="1">
    <citation type="submission" date="2020-10" db="EMBL/GenBank/DDBJ databases">
        <title>Unveiling of a novel bifunctional photoreceptor, Dualchrome1, isolated from a cosmopolitan green alga.</title>
        <authorList>
            <person name="Suzuki S."/>
            <person name="Kawachi M."/>
        </authorList>
    </citation>
    <scope>NUCLEOTIDE SEQUENCE</scope>
    <source>
        <strain evidence="3">NIES 2893</strain>
    </source>
</reference>
<feature type="signal peptide" evidence="2">
    <location>
        <begin position="1"/>
        <end position="26"/>
    </location>
</feature>
<evidence type="ECO:0000256" key="2">
    <source>
        <dbReference type="SAM" id="SignalP"/>
    </source>
</evidence>
<accession>A0A830I0Q3</accession>
<evidence type="ECO:0000313" key="4">
    <source>
        <dbReference type="Proteomes" id="UP000660262"/>
    </source>
</evidence>
<evidence type="ECO:0000313" key="3">
    <source>
        <dbReference type="EMBL" id="GHP10727.1"/>
    </source>
</evidence>
<comment type="caution">
    <text evidence="3">The sequence shown here is derived from an EMBL/GenBank/DDBJ whole genome shotgun (WGS) entry which is preliminary data.</text>
</comment>
<name>A0A830I0Q3_9CHLO</name>
<feature type="compositionally biased region" description="Basic and acidic residues" evidence="1">
    <location>
        <begin position="125"/>
        <end position="135"/>
    </location>
</feature>
<organism evidence="3 4">
    <name type="scientific">Pycnococcus provasolii</name>
    <dbReference type="NCBI Taxonomy" id="41880"/>
    <lineage>
        <taxon>Eukaryota</taxon>
        <taxon>Viridiplantae</taxon>
        <taxon>Chlorophyta</taxon>
        <taxon>Pseudoscourfieldiophyceae</taxon>
        <taxon>Pseudoscourfieldiales</taxon>
        <taxon>Pycnococcaceae</taxon>
        <taxon>Pycnococcus</taxon>
    </lineage>
</organism>
<keyword evidence="4" id="KW-1185">Reference proteome</keyword>